<feature type="compositionally biased region" description="Polar residues" evidence="1">
    <location>
        <begin position="12"/>
        <end position="21"/>
    </location>
</feature>
<dbReference type="AlphaFoldDB" id="A0AAJ3P2B3"/>
<comment type="caution">
    <text evidence="2">The sequence shown here is derived from an EMBL/GenBank/DDBJ whole genome shotgun (WGS) entry which is preliminary data.</text>
</comment>
<feature type="region of interest" description="Disordered" evidence="1">
    <location>
        <begin position="1"/>
        <end position="34"/>
    </location>
</feature>
<evidence type="ECO:0000313" key="2">
    <source>
        <dbReference type="EMBL" id="OSL50714.1"/>
    </source>
</evidence>
<organism evidence="2 3">
    <name type="scientific">Escherichia coli H605</name>
    <dbReference type="NCBI Taxonomy" id="656410"/>
    <lineage>
        <taxon>Bacteria</taxon>
        <taxon>Pseudomonadati</taxon>
        <taxon>Pseudomonadota</taxon>
        <taxon>Gammaproteobacteria</taxon>
        <taxon>Enterobacterales</taxon>
        <taxon>Enterobacteriaceae</taxon>
        <taxon>Escherichia</taxon>
    </lineage>
</organism>
<evidence type="ECO:0000313" key="3">
    <source>
        <dbReference type="Proteomes" id="UP000243401"/>
    </source>
</evidence>
<proteinExistence type="predicted"/>
<gene>
    <name evidence="2" type="ORF">EATG_03240</name>
</gene>
<dbReference type="Proteomes" id="UP000243401">
    <property type="component" value="Unassembled WGS sequence"/>
</dbReference>
<protein>
    <submittedName>
        <fullName evidence="2">Uncharacterized protein</fullName>
    </submittedName>
</protein>
<evidence type="ECO:0000256" key="1">
    <source>
        <dbReference type="SAM" id="MobiDB-lite"/>
    </source>
</evidence>
<reference evidence="2 3" key="1">
    <citation type="submission" date="2010-04" db="EMBL/GenBank/DDBJ databases">
        <title>The Genome Sequence of Escherichia coli H605.</title>
        <authorList>
            <consortium name="The Broad Institute Genome Sequencing Platform"/>
            <consortium name="The Broad Institute Genome Sequencing Center for Infectious Disease"/>
            <person name="Feldgarden M."/>
            <person name="Gordon D.M."/>
            <person name="Johnson J.R."/>
            <person name="Johnston B.D."/>
            <person name="Young S."/>
            <person name="Zeng Q."/>
            <person name="Koehrsen M."/>
            <person name="Alvarado L."/>
            <person name="Berlin A.M."/>
            <person name="Borenstein D."/>
            <person name="Chapman S.B."/>
            <person name="Chen Z."/>
            <person name="Engels R."/>
            <person name="Freedman E."/>
            <person name="Gellesch M."/>
            <person name="Goldberg J."/>
            <person name="Griggs A."/>
            <person name="Gujja S."/>
            <person name="Heilman E.R."/>
            <person name="Heiman D.I."/>
            <person name="Hepburn T.A."/>
            <person name="Howarth C."/>
            <person name="Jen D."/>
            <person name="Larson L."/>
            <person name="Mehta T."/>
            <person name="Park D."/>
            <person name="Pearson M."/>
            <person name="Richards J."/>
            <person name="Roberts A."/>
            <person name="Saif S."/>
            <person name="Shea T.D."/>
            <person name="Shenoy N."/>
            <person name="Sisk P."/>
            <person name="Stolte C."/>
            <person name="Sykes S.N."/>
            <person name="Walk T."/>
            <person name="White J."/>
            <person name="Yandava C."/>
            <person name="Haas B."/>
            <person name="Henn M.R."/>
            <person name="Nusbaum C."/>
            <person name="Birren B."/>
        </authorList>
    </citation>
    <scope>NUCLEOTIDE SEQUENCE [LARGE SCALE GENOMIC DNA]</scope>
    <source>
        <strain evidence="2 3">H605</strain>
    </source>
</reference>
<name>A0AAJ3P2B3_ECOLX</name>
<accession>A0AAJ3P2B3</accession>
<dbReference type="EMBL" id="ADJX01000001">
    <property type="protein sequence ID" value="OSL50714.1"/>
    <property type="molecule type" value="Genomic_DNA"/>
</dbReference>
<sequence length="34" mass="3833">MPSRKMYRLQENKNSLESASGNEILPGVSGIRNR</sequence>